<dbReference type="PANTHER" id="PTHR48070">
    <property type="entry name" value="ESTERASE OVCA2"/>
    <property type="match status" value="1"/>
</dbReference>
<dbReference type="InterPro" id="IPR005645">
    <property type="entry name" value="FSH-like_dom"/>
</dbReference>
<dbReference type="GO" id="GO:0019748">
    <property type="term" value="P:secondary metabolic process"/>
    <property type="evidence" value="ECO:0007669"/>
    <property type="project" value="TreeGrafter"/>
</dbReference>
<dbReference type="EMBL" id="LJZO01000068">
    <property type="protein sequence ID" value="ROV88321.1"/>
    <property type="molecule type" value="Genomic_DNA"/>
</dbReference>
<accession>A0A423VBJ5</accession>
<protein>
    <recommendedName>
        <fullName evidence="3">Serine hydrolase domain-containing protein</fullName>
    </recommendedName>
</protein>
<comment type="caution">
    <text evidence="4">The sequence shown here is derived from an EMBL/GenBank/DDBJ whole genome shotgun (WGS) entry which is preliminary data.</text>
</comment>
<dbReference type="GO" id="GO:0016787">
    <property type="term" value="F:hydrolase activity"/>
    <property type="evidence" value="ECO:0007669"/>
    <property type="project" value="UniProtKB-KW"/>
</dbReference>
<dbReference type="OrthoDB" id="2094269at2759"/>
<dbReference type="PANTHER" id="PTHR48070:SF6">
    <property type="entry name" value="ESTERASE OVCA2"/>
    <property type="match status" value="1"/>
</dbReference>
<feature type="compositionally biased region" description="Low complexity" evidence="2">
    <location>
        <begin position="23"/>
        <end position="33"/>
    </location>
</feature>
<feature type="domain" description="Serine hydrolase" evidence="3">
    <location>
        <begin position="37"/>
        <end position="266"/>
    </location>
</feature>
<evidence type="ECO:0000313" key="4">
    <source>
        <dbReference type="EMBL" id="ROV88321.1"/>
    </source>
</evidence>
<evidence type="ECO:0000259" key="3">
    <source>
        <dbReference type="Pfam" id="PF03959"/>
    </source>
</evidence>
<evidence type="ECO:0000256" key="1">
    <source>
        <dbReference type="ARBA" id="ARBA00022801"/>
    </source>
</evidence>
<dbReference type="Pfam" id="PF03959">
    <property type="entry name" value="FSH1"/>
    <property type="match status" value="1"/>
</dbReference>
<reference evidence="4 5" key="1">
    <citation type="submission" date="2015-09" db="EMBL/GenBank/DDBJ databases">
        <title>Host preference determinants of Valsa canker pathogens revealed by comparative genomics.</title>
        <authorList>
            <person name="Yin Z."/>
            <person name="Huang L."/>
        </authorList>
    </citation>
    <scope>NUCLEOTIDE SEQUENCE [LARGE SCALE GENOMIC DNA]</scope>
    <source>
        <strain evidence="4 5">YSFL</strain>
    </source>
</reference>
<keyword evidence="1" id="KW-0378">Hydrolase</keyword>
<organism evidence="4 5">
    <name type="scientific">Cytospora chrysosperma</name>
    <name type="common">Cytospora canker fungus</name>
    <name type="synonym">Sphaeria chrysosperma</name>
    <dbReference type="NCBI Taxonomy" id="252740"/>
    <lineage>
        <taxon>Eukaryota</taxon>
        <taxon>Fungi</taxon>
        <taxon>Dikarya</taxon>
        <taxon>Ascomycota</taxon>
        <taxon>Pezizomycotina</taxon>
        <taxon>Sordariomycetes</taxon>
        <taxon>Sordariomycetidae</taxon>
        <taxon>Diaporthales</taxon>
        <taxon>Cytosporaceae</taxon>
        <taxon>Cytospora</taxon>
    </lineage>
</organism>
<feature type="region of interest" description="Disordered" evidence="2">
    <location>
        <begin position="1"/>
        <end position="34"/>
    </location>
</feature>
<dbReference type="AlphaFoldDB" id="A0A423VBJ5"/>
<dbReference type="GO" id="GO:0005737">
    <property type="term" value="C:cytoplasm"/>
    <property type="evidence" value="ECO:0007669"/>
    <property type="project" value="TreeGrafter"/>
</dbReference>
<gene>
    <name evidence="4" type="ORF">VSDG_09393</name>
</gene>
<dbReference type="SUPFAM" id="SSF53474">
    <property type="entry name" value="alpha/beta-Hydrolases"/>
    <property type="match status" value="1"/>
</dbReference>
<evidence type="ECO:0000256" key="2">
    <source>
        <dbReference type="SAM" id="MobiDB-lite"/>
    </source>
</evidence>
<sequence>MAANGMPDSTESAKDQPTKRNKQQSNNGSSSGSAQKQELKILMLHGYAQTGPVFRSKTGAMSKMIGKALPSINAIRIYPTGPHRLQPSDIPGFQPREGEGEGESANAELDCFGWFLHDEEPGILRGFADGMHAIANAIEEAGGVDGVLGFSQGGAVGALVAAALESDRELPEDKEQRAWVERLREANRGRPLRFCVIYSGFVMRPGAQLGWLYKGGIKTPTCHFFGSTDSVVQESRCRSLAEQCIAPEVVVHPGGHHVPVRKEWVAPLLVFLKKVLEMDDPLKATSL</sequence>
<dbReference type="Gene3D" id="3.40.50.1820">
    <property type="entry name" value="alpha/beta hydrolase"/>
    <property type="match status" value="1"/>
</dbReference>
<proteinExistence type="predicted"/>
<dbReference type="STRING" id="252740.A0A423VBJ5"/>
<evidence type="ECO:0000313" key="5">
    <source>
        <dbReference type="Proteomes" id="UP000284375"/>
    </source>
</evidence>
<dbReference type="GO" id="GO:0005634">
    <property type="term" value="C:nucleus"/>
    <property type="evidence" value="ECO:0007669"/>
    <property type="project" value="TreeGrafter"/>
</dbReference>
<dbReference type="Proteomes" id="UP000284375">
    <property type="component" value="Unassembled WGS sequence"/>
</dbReference>
<dbReference type="InterPro" id="IPR029058">
    <property type="entry name" value="AB_hydrolase_fold"/>
</dbReference>
<name>A0A423VBJ5_CYTCH</name>
<keyword evidence="5" id="KW-1185">Reference proteome</keyword>
<dbReference type="InterPro" id="IPR050593">
    <property type="entry name" value="LovG"/>
</dbReference>